<feature type="region of interest" description="Disordered" evidence="5">
    <location>
        <begin position="530"/>
        <end position="551"/>
    </location>
</feature>
<dbReference type="Proteomes" id="UP000712157">
    <property type="component" value="Unassembled WGS sequence"/>
</dbReference>
<dbReference type="CDD" id="cd00063">
    <property type="entry name" value="FN3"/>
    <property type="match status" value="1"/>
</dbReference>
<feature type="transmembrane region" description="Helical" evidence="6">
    <location>
        <begin position="2572"/>
        <end position="2594"/>
    </location>
</feature>
<feature type="compositionally biased region" description="Low complexity" evidence="5">
    <location>
        <begin position="2552"/>
        <end position="2562"/>
    </location>
</feature>
<dbReference type="PANTHER" id="PTHR42535">
    <property type="entry name" value="OOKINETE PROTEIN, PUTATIVE-RELATED"/>
    <property type="match status" value="1"/>
</dbReference>
<protein>
    <submittedName>
        <fullName evidence="9">InlB B-repeat-containing protein</fullName>
    </submittedName>
</protein>
<dbReference type="SUPFAM" id="SSF49785">
    <property type="entry name" value="Galactose-binding domain-like"/>
    <property type="match status" value="1"/>
</dbReference>
<evidence type="ECO:0000256" key="6">
    <source>
        <dbReference type="SAM" id="Phobius"/>
    </source>
</evidence>
<evidence type="ECO:0000256" key="2">
    <source>
        <dbReference type="ARBA" id="ARBA00004316"/>
    </source>
</evidence>
<dbReference type="Gene3D" id="2.60.40.1080">
    <property type="match status" value="1"/>
</dbReference>
<feature type="chain" id="PRO_5038930956" evidence="7">
    <location>
        <begin position="33"/>
        <end position="2606"/>
    </location>
</feature>
<dbReference type="Gene3D" id="2.60.40.4270">
    <property type="entry name" value="Listeria-Bacteroides repeat domain"/>
    <property type="match status" value="1"/>
</dbReference>
<dbReference type="Gene3D" id="2.60.120.200">
    <property type="match status" value="2"/>
</dbReference>
<evidence type="ECO:0000256" key="1">
    <source>
        <dbReference type="ARBA" id="ARBA00004196"/>
    </source>
</evidence>
<dbReference type="InterPro" id="IPR011081">
    <property type="entry name" value="Big_4"/>
</dbReference>
<keyword evidence="4" id="KW-0966">Cell projection</keyword>
<dbReference type="Gene3D" id="2.60.40.10">
    <property type="entry name" value="Immunoglobulins"/>
    <property type="match status" value="1"/>
</dbReference>
<dbReference type="SMART" id="SM00282">
    <property type="entry name" value="LamG"/>
    <property type="match status" value="1"/>
</dbReference>
<dbReference type="InterPro" id="IPR001791">
    <property type="entry name" value="Laminin_G"/>
</dbReference>
<organism evidence="9 10">
    <name type="scientific">Diplocloster agilis</name>
    <dbReference type="NCBI Taxonomy" id="2850323"/>
    <lineage>
        <taxon>Bacteria</taxon>
        <taxon>Bacillati</taxon>
        <taxon>Bacillota</taxon>
        <taxon>Clostridia</taxon>
        <taxon>Lachnospirales</taxon>
        <taxon>Lachnospiraceae</taxon>
        <taxon>Diplocloster</taxon>
    </lineage>
</organism>
<dbReference type="InterPro" id="IPR013320">
    <property type="entry name" value="ConA-like_dom_sf"/>
</dbReference>
<dbReference type="Gene3D" id="2.60.120.260">
    <property type="entry name" value="Galactose-binding domain-like"/>
    <property type="match status" value="2"/>
</dbReference>
<dbReference type="GO" id="GO:0030313">
    <property type="term" value="C:cell envelope"/>
    <property type="evidence" value="ECO:0007669"/>
    <property type="project" value="UniProtKB-SubCell"/>
</dbReference>
<accession>A0A949JXC2</accession>
<feature type="region of interest" description="Disordered" evidence="5">
    <location>
        <begin position="2542"/>
        <end position="2569"/>
    </location>
</feature>
<feature type="compositionally biased region" description="Basic and acidic residues" evidence="5">
    <location>
        <begin position="530"/>
        <end position="541"/>
    </location>
</feature>
<dbReference type="InterPro" id="IPR044060">
    <property type="entry name" value="Bacterial_rp_domain"/>
</dbReference>
<keyword evidence="6" id="KW-0812">Transmembrane</keyword>
<dbReference type="Gene3D" id="1.20.1270.70">
    <property type="entry name" value="Designed single chain three-helix bundle"/>
    <property type="match status" value="1"/>
</dbReference>
<evidence type="ECO:0000256" key="7">
    <source>
        <dbReference type="SAM" id="SignalP"/>
    </source>
</evidence>
<feature type="compositionally biased region" description="Basic and acidic residues" evidence="5">
    <location>
        <begin position="2542"/>
        <end position="2551"/>
    </location>
</feature>
<evidence type="ECO:0000259" key="8">
    <source>
        <dbReference type="PROSITE" id="PS50853"/>
    </source>
</evidence>
<dbReference type="RefSeq" id="WP_238721522.1">
    <property type="nucleotide sequence ID" value="NZ_JAHQCW010000014.1"/>
</dbReference>
<evidence type="ECO:0000256" key="3">
    <source>
        <dbReference type="ARBA" id="ARBA00022729"/>
    </source>
</evidence>
<comment type="subcellular location">
    <subcellularLocation>
        <location evidence="1">Cell envelope</location>
    </subcellularLocation>
    <subcellularLocation>
        <location evidence="2">Cell projection</location>
    </subcellularLocation>
</comment>
<dbReference type="InterPro" id="IPR042229">
    <property type="entry name" value="Listeria/Bacterioides_rpt_sf"/>
</dbReference>
<keyword evidence="6" id="KW-0472">Membrane</keyword>
<reference evidence="9" key="1">
    <citation type="submission" date="2021-06" db="EMBL/GenBank/DDBJ databases">
        <title>Description of novel taxa of the family Lachnospiraceae.</title>
        <authorList>
            <person name="Chaplin A.V."/>
            <person name="Sokolova S.R."/>
            <person name="Pikina A.P."/>
            <person name="Korzhanova M."/>
            <person name="Belova V."/>
            <person name="Korostin D."/>
            <person name="Efimov B.A."/>
        </authorList>
    </citation>
    <scope>NUCLEOTIDE SEQUENCE</scope>
    <source>
        <strain evidence="9">ASD5720</strain>
    </source>
</reference>
<keyword evidence="10" id="KW-1185">Reference proteome</keyword>
<dbReference type="Pfam" id="PF13385">
    <property type="entry name" value="Laminin_G_3"/>
    <property type="match status" value="2"/>
</dbReference>
<dbReference type="Pfam" id="PF07532">
    <property type="entry name" value="Big_4"/>
    <property type="match status" value="1"/>
</dbReference>
<keyword evidence="3 7" id="KW-0732">Signal</keyword>
<dbReference type="InterPro" id="IPR013783">
    <property type="entry name" value="Ig-like_fold"/>
</dbReference>
<evidence type="ECO:0000256" key="4">
    <source>
        <dbReference type="ARBA" id="ARBA00023273"/>
    </source>
</evidence>
<evidence type="ECO:0000313" key="9">
    <source>
        <dbReference type="EMBL" id="MBU9736913.1"/>
    </source>
</evidence>
<feature type="signal peptide" evidence="7">
    <location>
        <begin position="1"/>
        <end position="32"/>
    </location>
</feature>
<dbReference type="GO" id="GO:0042995">
    <property type="term" value="C:cell projection"/>
    <property type="evidence" value="ECO:0007669"/>
    <property type="project" value="UniProtKB-SubCell"/>
</dbReference>
<name>A0A949JXC2_9FIRM</name>
<dbReference type="InterPro" id="IPR003961">
    <property type="entry name" value="FN3_dom"/>
</dbReference>
<evidence type="ECO:0000313" key="10">
    <source>
        <dbReference type="Proteomes" id="UP000712157"/>
    </source>
</evidence>
<feature type="domain" description="Fibronectin type-III" evidence="8">
    <location>
        <begin position="878"/>
        <end position="975"/>
    </location>
</feature>
<dbReference type="Gene3D" id="2.60.40.1220">
    <property type="match status" value="1"/>
</dbReference>
<dbReference type="InterPro" id="IPR013378">
    <property type="entry name" value="InlB-like_B-rpt"/>
</dbReference>
<dbReference type="SMART" id="SM00060">
    <property type="entry name" value="FN3"/>
    <property type="match status" value="1"/>
</dbReference>
<sequence length="2606" mass="288079">MQKRYRGFKRRLAMLLACTVIFTSLTGIEAFAGILSDAAKAGFVKLSAEDTTFIATPYTNEKGEVVEGLENAVSGKRHWLETSEPLPVEVKEEKGSLTIGNGIVERKFKVPEIGGSEFYTASYKNLYIDKEMMDTGDVKPDVYLGLYDKPYREVYSDEGIKITHDPISSADNTIEIPESCIKVDPDYYFIGGKQAGNTFVFDGYEIQETCEKPFEWAPNEFFGDPAAKEWPPKGKHLEFNFSAPTDFPQAYQGIKVKVIYEMYDNVPAMKKRVEITNTGDQQVMIGRLAPEVLNGNQDMEDLLALETDFTCGDQSTLPINRALPCKCGLEKDNSPFLELKDIAHTCYEVGPAYELVKDQSMIGFNTYEFTHSTYWFELKMRERLGIYRTLFPWITDNPLTHHNTGALTKEVIDEAAAAEFEMIIQSYSAPDSSGQMLTRDQATLDHYKELVDYAHSKGIAIGIYQAQYQLGQYKKGEAYGTNATGHWDGWCVATAAFDDYWDNFKNFVQYTGLDCVEIDGTYPGTYCNSGEKHVNEDKETDPADPTDTTTGKASKYSFHNGVFDSVVKQWENSVRMMCKDFRDMGVYIKVPAWYYLNGANKCGIGYEEAAWSQPRHEQLMYGRQIMYNASYGRTMSMSWSHVPFAEYHGGGGDAAFQPFKDKKEDYNWVIAQNVGNGVNSDFRGPHLYDDGTQDILNKWVEFYKRYRGIVNSDMVHISQATYDAAGTNRQRGTKMDTLYHVNALNEGEKGLLWVYNQTDEERTEIINVPMYYTGLSEGLNYPPVPLNGSLGKDVHRYGAYPPNYKWIPQTEANYRQPDTKAGDYGEATFMKQGVQSEVLSIDSNGNAQLKVTLPPMSFTYYSIYDTAEAPEVTLDVGKVSGLEAREVTENSAELHWDKDVSFTMTENGVVIPNPAVTIDGYMIYRDGELIAQTMDNTYTDSGLKEQQKYTYTVKAVANGVEGALSDPAEVDTQTDLAAPLVAGIKAINDTTVEISFNENVDAATAEDTANYSISDGIAVKSAAAKDEKVTLTTDKLSLLQPYTLKVEKVCDASKNKNEMEPYEQRVIYGYIAKFGFEQADEGLITDAFHNYTGKAYYMDELEQTYGSSVRLNADKKSYGNLGSGLLKGMEQYSMSVWFKTDQLEKQVLLSQGQDRIPEDDLTLWTENGSLNFHISDGDGNDVTLQGGTIVSDQWNLAAVVRDGDTFTLYLNGEAISTQSAQVGVNHTQNALLAGAMTNNAGGDRVYFYSGDLSEISIYNVPLNAEHVKLLARSGLAALSKVMDEAKAVDGSLFTDETYQALKAVMDEVDSKDPAGMMPAEIADLIERLQEAQDKLELVDGSKALTALYHMDEEKGETIANAIPGHNAKFINGEYMRIGTPFRRGAYLYENIQNYISIPDSPIGGMEQFTVNGWFKTQLYLDTEVTDTVDPDNQVQGTPKQVLLADQEGNFVLSLQKRKLVLEVTGGDKTEVLTAPEEFAMEEVTGGETRQAWNHFSVVRSGDTFTLFQNGTQMGQISLANVTVGDSLTIGAKLNAQKERELQYNGLVDEFSFYGAALEDADITAASQAIPFRKSERENIALGKKLNSDGMSDAQRLNDGKVLDYAGIERDTPWTARSNGTVGNQGLKYEIDLGAVYDIDAVSLTQFFRNYKNEELRRFRDVVIQISTTADFAAENTVTVLNTDTENRMGCGAGSDQTFYSFVLGNDFILDQPVPGRYVRLKNSGFYNLSGNYSGYVNVSELEVYGTKAPAEPELDVSAGDIDLKVVGDREFVAVTVDADTNLTDLTVTSGDQGIATANWSAADGLQINAVSGGKTDITLTHPKDSSLTKTVHVTVEGLEPTAVINDNDPAIVYNGGFSYYSGRGGDPDGVTEYNRDIHYGNTEDATAEYTFMGSGIDIVTTVNVDGCLLGVSIDGEAQPDVNTKTPNDTYFKRANQMCVFSKTDLPYGEHTIRLENKGGNITVDAFRVYADESKHLVSLEDVTVETPLHVLPVLPETVKATYGDGQVMDVAVTWDEVSQDQVEIMQEFTVEGSVEGTALKAKATVTVGEAETYEVVFMMDDGEYARVSAEKGQDIVMPEDPVKEGLRFTGWFTQATGGEKVEDFTTSKIVYAQFEEILYHITVSQTEHGEIQADKETAAKDTRVYISVTPESGYRLTQDSLTVLFGETQVPVEVSGDSYSFVMPESDVNISGSFEPAPKYTVTVTDGTGSGEYAEGEQVSITANPAPEGKEFDRWISDDVEVELPEEETTTFLMIAQDVTVTATYKDVPVIDKSHKVTVKGGTGSGNFEEGTTVQIAADDIEGKRFVKWISDDVEFADAASGKTSFTMPGKDVTVEAVFEDIEESNYLERSVDDPDHKGFLIHGQQVHKNAKLSVEELKLDDCNACKEFREYLDTHESSLVWSGNLTLSEDFKGQITVTIPADPKYNGSKVLVLHAVPAGLERFETTVNDGRVQVTVSSLSPFAVFTADDNEPVKTDKSGLQKIYDKCAELKQGDYTDESFKAFTDARDYALKVLKDDKATQQQINEAVTKLENAVKELKIKKQNQDKDNNSDQQQSEQSQQTTSAPQTGDGAPIAVLVLVALAAIGAVIFILYRKRQGSGEHKAE</sequence>
<dbReference type="InterPro" id="IPR008979">
    <property type="entry name" value="Galactose-bd-like_sf"/>
</dbReference>
<gene>
    <name evidence="9" type="ORF">KTH89_10215</name>
</gene>
<comment type="caution">
    <text evidence="9">The sequence shown here is derived from an EMBL/GenBank/DDBJ whole genome shotgun (WGS) entry which is preliminary data.</text>
</comment>
<dbReference type="Pfam" id="PF18998">
    <property type="entry name" value="Flg_new_2"/>
    <property type="match status" value="3"/>
</dbReference>
<dbReference type="EMBL" id="JAHQCW010000014">
    <property type="protein sequence ID" value="MBU9736913.1"/>
    <property type="molecule type" value="Genomic_DNA"/>
</dbReference>
<dbReference type="SUPFAM" id="SSF49899">
    <property type="entry name" value="Concanavalin A-like lectins/glucanases"/>
    <property type="match status" value="2"/>
</dbReference>
<dbReference type="InterPro" id="IPR014755">
    <property type="entry name" value="Cu-Rt/internalin_Ig-like"/>
</dbReference>
<dbReference type="Pfam" id="PF09479">
    <property type="entry name" value="Flg_new"/>
    <property type="match status" value="1"/>
</dbReference>
<dbReference type="SUPFAM" id="SSF49265">
    <property type="entry name" value="Fibronectin type III"/>
    <property type="match status" value="1"/>
</dbReference>
<dbReference type="PROSITE" id="PS50853">
    <property type="entry name" value="FN3"/>
    <property type="match status" value="1"/>
</dbReference>
<proteinExistence type="predicted"/>
<evidence type="ECO:0000256" key="5">
    <source>
        <dbReference type="SAM" id="MobiDB-lite"/>
    </source>
</evidence>
<dbReference type="InterPro" id="IPR036116">
    <property type="entry name" value="FN3_sf"/>
</dbReference>
<keyword evidence="6" id="KW-1133">Transmembrane helix</keyword>
<dbReference type="PANTHER" id="PTHR42535:SF2">
    <property type="entry name" value="CHROMOSOME UNDETERMINED SCAFFOLD_146, WHOLE GENOME SHOTGUN SEQUENCE"/>
    <property type="match status" value="1"/>
</dbReference>